<dbReference type="SMART" id="SM00507">
    <property type="entry name" value="HNHc"/>
    <property type="match status" value="1"/>
</dbReference>
<name>A0A1G6JHP8_9ACTN</name>
<feature type="region of interest" description="Disordered" evidence="2">
    <location>
        <begin position="65"/>
        <end position="88"/>
    </location>
</feature>
<evidence type="ECO:0000256" key="1">
    <source>
        <dbReference type="ARBA" id="ARBA00023450"/>
    </source>
</evidence>
<dbReference type="GO" id="GO:0004519">
    <property type="term" value="F:endonuclease activity"/>
    <property type="evidence" value="ECO:0007669"/>
    <property type="project" value="UniProtKB-KW"/>
</dbReference>
<dbReference type="InterPro" id="IPR003870">
    <property type="entry name" value="DUF222"/>
</dbReference>
<evidence type="ECO:0000313" key="5">
    <source>
        <dbReference type="Proteomes" id="UP000199416"/>
    </source>
</evidence>
<dbReference type="InterPro" id="IPR002711">
    <property type="entry name" value="HNH"/>
</dbReference>
<dbReference type="GO" id="GO:0008270">
    <property type="term" value="F:zinc ion binding"/>
    <property type="evidence" value="ECO:0007669"/>
    <property type="project" value="InterPro"/>
</dbReference>
<dbReference type="GO" id="GO:0003676">
    <property type="term" value="F:nucleic acid binding"/>
    <property type="evidence" value="ECO:0007669"/>
    <property type="project" value="InterPro"/>
</dbReference>
<reference evidence="5" key="1">
    <citation type="submission" date="2016-10" db="EMBL/GenBank/DDBJ databases">
        <authorList>
            <person name="Varghese N."/>
            <person name="Submissions S."/>
        </authorList>
    </citation>
    <scope>NUCLEOTIDE SEQUENCE [LARGE SCALE GENOMIC DNA]</scope>
    <source>
        <strain evidence="5">DSM 45421</strain>
    </source>
</reference>
<sequence length="503" mass="53810">MEQIGEDAPPCDGGLLDLLVAGAPEVQRLPVALLSREQKAAELARVQARKAMDAAYEAELVLGLADDSPDDLDPPPGTPGARRGSWAPDPELPGVSEFFTAELAVVLNCGRRSASLLAHRAWVYRESLPATWAALASGLLDEARVKVLVDVLQHTDPIVAREVEARLIGQAAGWTTHTLRKRAVAALLAVDADAVDARRKDAERQADVRVYPSPREGMSTLAADLPAPVAAACVDLVDQLAVLLKKEGDERPIGQLRAAVLADLIQRPWDTSRPAVTAHLQLIASLEALRGESAEAGEVNGLPITIGHLRELLRALDTLGLRTPEGGSVTLALTEDDGALRATSTLDQLRRLARRGCPEHPDDGCGCAVLDRPAPVDRYDPSAAQQTFVHTRDRTCRFPGCGQRVGWADADHVIPHAHGGATDCANLCCLCRSHHRLKTFARGWRFEMSADGVLTVTTPSGITRTTRPPGMRPPPGAATTERADDTGPPPEEPAEPDEDLPPF</sequence>
<dbReference type="CDD" id="cd00085">
    <property type="entry name" value="HNHc"/>
    <property type="match status" value="1"/>
</dbReference>
<feature type="compositionally biased region" description="Acidic residues" evidence="2">
    <location>
        <begin position="492"/>
        <end position="503"/>
    </location>
</feature>
<dbReference type="AlphaFoldDB" id="A0A1G6JHP8"/>
<evidence type="ECO:0000256" key="2">
    <source>
        <dbReference type="SAM" id="MobiDB-lite"/>
    </source>
</evidence>
<comment type="similarity">
    <text evidence="1">Belongs to the Rv1128c/1148c/1588c/1702c/1945/3466 family.</text>
</comment>
<dbReference type="Gene3D" id="1.10.30.50">
    <property type="match status" value="1"/>
</dbReference>
<protein>
    <submittedName>
        <fullName evidence="4">HNH endonuclease</fullName>
    </submittedName>
</protein>
<dbReference type="Pfam" id="PF01844">
    <property type="entry name" value="HNH"/>
    <property type="match status" value="1"/>
</dbReference>
<feature type="region of interest" description="Disordered" evidence="2">
    <location>
        <begin position="458"/>
        <end position="503"/>
    </location>
</feature>
<dbReference type="EMBL" id="FMZF01000001">
    <property type="protein sequence ID" value="SDC18201.1"/>
    <property type="molecule type" value="Genomic_DNA"/>
</dbReference>
<feature type="domain" description="HNH nuclease" evidence="3">
    <location>
        <begin position="384"/>
        <end position="436"/>
    </location>
</feature>
<gene>
    <name evidence="4" type="ORF">SAMN05660690_0832</name>
</gene>
<evidence type="ECO:0000259" key="3">
    <source>
        <dbReference type="SMART" id="SM00507"/>
    </source>
</evidence>
<keyword evidence="4" id="KW-0540">Nuclease</keyword>
<dbReference type="Proteomes" id="UP000199416">
    <property type="component" value="Unassembled WGS sequence"/>
</dbReference>
<dbReference type="RefSeq" id="WP_245691788.1">
    <property type="nucleotide sequence ID" value="NZ_FMZF01000001.1"/>
</dbReference>
<proteinExistence type="inferred from homology"/>
<evidence type="ECO:0000313" key="4">
    <source>
        <dbReference type="EMBL" id="SDC18201.1"/>
    </source>
</evidence>
<organism evidence="4 5">
    <name type="scientific">Geodermatophilus telluris</name>
    <dbReference type="NCBI Taxonomy" id="1190417"/>
    <lineage>
        <taxon>Bacteria</taxon>
        <taxon>Bacillati</taxon>
        <taxon>Actinomycetota</taxon>
        <taxon>Actinomycetes</taxon>
        <taxon>Geodermatophilales</taxon>
        <taxon>Geodermatophilaceae</taxon>
        <taxon>Geodermatophilus</taxon>
    </lineage>
</organism>
<dbReference type="Pfam" id="PF02720">
    <property type="entry name" value="DUF222"/>
    <property type="match status" value="1"/>
</dbReference>
<dbReference type="STRING" id="1190417.SAMN05660690_0832"/>
<keyword evidence="5" id="KW-1185">Reference proteome</keyword>
<accession>A0A1G6JHP8</accession>
<keyword evidence="4" id="KW-0378">Hydrolase</keyword>
<dbReference type="InterPro" id="IPR003615">
    <property type="entry name" value="HNH_nuc"/>
</dbReference>
<keyword evidence="4" id="KW-0255">Endonuclease</keyword>